<reference evidence="2" key="3">
    <citation type="submission" date="2015-06" db="UniProtKB">
        <authorList>
            <consortium name="EnsemblMetazoa"/>
        </authorList>
    </citation>
    <scope>IDENTIFICATION</scope>
</reference>
<reference evidence="3" key="1">
    <citation type="submission" date="2012-12" db="EMBL/GenBank/DDBJ databases">
        <authorList>
            <person name="Hellsten U."/>
            <person name="Grimwood J."/>
            <person name="Chapman J.A."/>
            <person name="Shapiro H."/>
            <person name="Aerts A."/>
            <person name="Otillar R.P."/>
            <person name="Terry A.Y."/>
            <person name="Boore J.L."/>
            <person name="Simakov O."/>
            <person name="Marletaz F."/>
            <person name="Cho S.-J."/>
            <person name="Edsinger-Gonzales E."/>
            <person name="Havlak P."/>
            <person name="Kuo D.-H."/>
            <person name="Larsson T."/>
            <person name="Lv J."/>
            <person name="Arendt D."/>
            <person name="Savage R."/>
            <person name="Osoegawa K."/>
            <person name="de Jong P."/>
            <person name="Lindberg D.R."/>
            <person name="Seaver E.C."/>
            <person name="Weisblat D.A."/>
            <person name="Putnam N.H."/>
            <person name="Grigoriev I.V."/>
            <person name="Rokhsar D.S."/>
        </authorList>
    </citation>
    <scope>NUCLEOTIDE SEQUENCE</scope>
</reference>
<dbReference type="EnsemblMetazoa" id="HelroT63761">
    <property type="protein sequence ID" value="HelroP63761"/>
    <property type="gene ID" value="HelroG63761"/>
</dbReference>
<organism evidence="2 3">
    <name type="scientific">Helobdella robusta</name>
    <name type="common">Californian leech</name>
    <dbReference type="NCBI Taxonomy" id="6412"/>
    <lineage>
        <taxon>Eukaryota</taxon>
        <taxon>Metazoa</taxon>
        <taxon>Spiralia</taxon>
        <taxon>Lophotrochozoa</taxon>
        <taxon>Annelida</taxon>
        <taxon>Clitellata</taxon>
        <taxon>Hirudinea</taxon>
        <taxon>Rhynchobdellida</taxon>
        <taxon>Glossiphoniidae</taxon>
        <taxon>Helobdella</taxon>
    </lineage>
</organism>
<evidence type="ECO:0000313" key="3">
    <source>
        <dbReference type="Proteomes" id="UP000015101"/>
    </source>
</evidence>
<dbReference type="AlphaFoldDB" id="T1FXJ9"/>
<accession>T1FXJ9</accession>
<dbReference type="Proteomes" id="UP000015101">
    <property type="component" value="Unassembled WGS sequence"/>
</dbReference>
<dbReference type="RefSeq" id="XP_009009227.1">
    <property type="nucleotide sequence ID" value="XM_009010979.1"/>
</dbReference>
<protein>
    <submittedName>
        <fullName evidence="1 2">Uncharacterized protein</fullName>
    </submittedName>
</protein>
<keyword evidence="3" id="KW-1185">Reference proteome</keyword>
<reference evidence="1 3" key="2">
    <citation type="journal article" date="2013" name="Nature">
        <title>Insights into bilaterian evolution from three spiralian genomes.</title>
        <authorList>
            <person name="Simakov O."/>
            <person name="Marletaz F."/>
            <person name="Cho S.J."/>
            <person name="Edsinger-Gonzales E."/>
            <person name="Havlak P."/>
            <person name="Hellsten U."/>
            <person name="Kuo D.H."/>
            <person name="Larsson T."/>
            <person name="Lv J."/>
            <person name="Arendt D."/>
            <person name="Savage R."/>
            <person name="Osoegawa K."/>
            <person name="de Jong P."/>
            <person name="Grimwood J."/>
            <person name="Chapman J.A."/>
            <person name="Shapiro H."/>
            <person name="Aerts A."/>
            <person name="Otillar R.P."/>
            <person name="Terry A.Y."/>
            <person name="Boore J.L."/>
            <person name="Grigoriev I.V."/>
            <person name="Lindberg D.R."/>
            <person name="Seaver E.C."/>
            <person name="Weisblat D.A."/>
            <person name="Putnam N.H."/>
            <person name="Rokhsar D.S."/>
        </authorList>
    </citation>
    <scope>NUCLEOTIDE SEQUENCE</scope>
</reference>
<dbReference type="OrthoDB" id="6626734at2759"/>
<sequence length="86" mass="10022">EQGGVKMPLTEVEKSMNYSILIDSKLIFSDNVFQTSRKANRMAGLLKRNFKNAPIAAFSLFFYKSMVRSILEYGVVVWYPFRKYQI</sequence>
<evidence type="ECO:0000313" key="2">
    <source>
        <dbReference type="EnsemblMetazoa" id="HelroP63761"/>
    </source>
</evidence>
<proteinExistence type="predicted"/>
<dbReference type="EMBL" id="AMQM01000180">
    <property type="status" value="NOT_ANNOTATED_CDS"/>
    <property type="molecule type" value="Genomic_DNA"/>
</dbReference>
<dbReference type="EMBL" id="KB095811">
    <property type="protein sequence ID" value="ESO12507.1"/>
    <property type="molecule type" value="Genomic_DNA"/>
</dbReference>
<dbReference type="CTD" id="20213547"/>
<dbReference type="KEGG" id="hro:HELRODRAFT_63761"/>
<dbReference type="HOGENOM" id="CLU_173728_0_0_1"/>
<name>T1FXJ9_HELRO</name>
<dbReference type="GeneID" id="20213547"/>
<gene>
    <name evidence="2" type="primary">20213547</name>
    <name evidence="1" type="ORF">HELRODRAFT_63761</name>
</gene>
<dbReference type="InParanoid" id="T1FXJ9"/>
<evidence type="ECO:0000313" key="1">
    <source>
        <dbReference type="EMBL" id="ESO12507.1"/>
    </source>
</evidence>